<dbReference type="SUPFAM" id="SSF52738">
    <property type="entry name" value="Methylesterase CheB, C-terminal domain"/>
    <property type="match status" value="1"/>
</dbReference>
<dbReference type="HAMAP" id="MF_00099">
    <property type="entry name" value="CheB_chemtxs"/>
    <property type="match status" value="1"/>
</dbReference>
<dbReference type="InterPro" id="IPR011006">
    <property type="entry name" value="CheY-like_superfamily"/>
</dbReference>
<dbReference type="EMBL" id="JABSNM010000021">
    <property type="protein sequence ID" value="NRT57996.1"/>
    <property type="molecule type" value="Genomic_DNA"/>
</dbReference>
<dbReference type="EC" id="3.1.1.61" evidence="6"/>
<protein>
    <recommendedName>
        <fullName evidence="6">Protein-glutamate methylesterase/protein-glutamine glutaminase</fullName>
        <ecNumber evidence="6">3.1.1.61</ecNumber>
        <ecNumber evidence="6">3.5.1.44</ecNumber>
    </recommendedName>
</protein>
<evidence type="ECO:0000259" key="10">
    <source>
        <dbReference type="PROSITE" id="PS50122"/>
    </source>
</evidence>
<evidence type="ECO:0000256" key="7">
    <source>
        <dbReference type="PROSITE-ProRule" id="PRU00050"/>
    </source>
</evidence>
<dbReference type="Pfam" id="PF00072">
    <property type="entry name" value="Response_reg"/>
    <property type="match status" value="1"/>
</dbReference>
<evidence type="ECO:0000256" key="6">
    <source>
        <dbReference type="HAMAP-Rule" id="MF_00099"/>
    </source>
</evidence>
<evidence type="ECO:0000259" key="9">
    <source>
        <dbReference type="PROSITE" id="PS50110"/>
    </source>
</evidence>
<feature type="modified residue" description="4-aspartylphosphate" evidence="6 8">
    <location>
        <position position="67"/>
    </location>
</feature>
<dbReference type="PROSITE" id="PS50122">
    <property type="entry name" value="CHEB"/>
    <property type="match status" value="1"/>
</dbReference>
<dbReference type="NCBIfam" id="NF001965">
    <property type="entry name" value="PRK00742.1"/>
    <property type="match status" value="1"/>
</dbReference>
<reference evidence="11 12" key="1">
    <citation type="submission" date="2020-05" db="EMBL/GenBank/DDBJ databases">
        <title>Genomic Encyclopedia of Type Strains, Phase IV (KMG-V): Genome sequencing to study the core and pangenomes of soil and plant-associated prokaryotes.</title>
        <authorList>
            <person name="Whitman W."/>
        </authorList>
    </citation>
    <scope>NUCLEOTIDE SEQUENCE [LARGE SCALE GENOMIC DNA]</scope>
    <source>
        <strain evidence="11 12">C29</strain>
    </source>
</reference>
<keyword evidence="2 6" id="KW-0145">Chemotaxis</keyword>
<dbReference type="SUPFAM" id="SSF52172">
    <property type="entry name" value="CheY-like"/>
    <property type="match status" value="1"/>
</dbReference>
<comment type="similarity">
    <text evidence="6">Belongs to the CheB family.</text>
</comment>
<dbReference type="Proteomes" id="UP001516061">
    <property type="component" value="Unassembled WGS sequence"/>
</dbReference>
<evidence type="ECO:0000313" key="11">
    <source>
        <dbReference type="EMBL" id="NRT57996.1"/>
    </source>
</evidence>
<feature type="domain" description="Response regulatory" evidence="9">
    <location>
        <begin position="16"/>
        <end position="133"/>
    </location>
</feature>
<dbReference type="EC" id="3.5.1.44" evidence="6"/>
<feature type="domain" description="CheB-type methylesterase" evidence="10">
    <location>
        <begin position="187"/>
        <end position="387"/>
    </location>
</feature>
<name>A0ABX2G8C9_9BURK</name>
<evidence type="ECO:0000256" key="1">
    <source>
        <dbReference type="ARBA" id="ARBA00022490"/>
    </source>
</evidence>
<dbReference type="PIRSF" id="PIRSF000876">
    <property type="entry name" value="RR_chemtxs_CheB"/>
    <property type="match status" value="1"/>
</dbReference>
<evidence type="ECO:0000256" key="5">
    <source>
        <dbReference type="ARBA" id="ARBA00048267"/>
    </source>
</evidence>
<keyword evidence="4 6" id="KW-0378">Hydrolase</keyword>
<dbReference type="InterPro" id="IPR000673">
    <property type="entry name" value="Sig_transdc_resp-reg_Me-estase"/>
</dbReference>
<dbReference type="RefSeq" id="WP_173807015.1">
    <property type="nucleotide sequence ID" value="NZ_JABSNM010000021.1"/>
</dbReference>
<dbReference type="CDD" id="cd16432">
    <property type="entry name" value="CheB_Rec"/>
    <property type="match status" value="1"/>
</dbReference>
<dbReference type="PROSITE" id="PS50110">
    <property type="entry name" value="RESPONSE_REGULATORY"/>
    <property type="match status" value="1"/>
</dbReference>
<proteinExistence type="inferred from homology"/>
<dbReference type="CDD" id="cd17541">
    <property type="entry name" value="REC_CheB-like"/>
    <property type="match status" value="1"/>
</dbReference>
<dbReference type="GO" id="GO:0008984">
    <property type="term" value="F:protein-glutamate methylesterase activity"/>
    <property type="evidence" value="ECO:0007669"/>
    <property type="project" value="UniProtKB-EC"/>
</dbReference>
<dbReference type="Gene3D" id="3.40.50.180">
    <property type="entry name" value="Methylesterase CheB, C-terminal domain"/>
    <property type="match status" value="1"/>
</dbReference>
<gene>
    <name evidence="6" type="primary">cheB</name>
    <name evidence="11" type="ORF">HNQ01_003759</name>
</gene>
<dbReference type="PANTHER" id="PTHR42872">
    <property type="entry name" value="PROTEIN-GLUTAMATE METHYLESTERASE/PROTEIN-GLUTAMINE GLUTAMINASE"/>
    <property type="match status" value="1"/>
</dbReference>
<comment type="PTM">
    <text evidence="6">Phosphorylated by CheA. Phosphorylation of the N-terminal regulatory domain activates the methylesterase activity.</text>
</comment>
<dbReference type="SMART" id="SM00448">
    <property type="entry name" value="REC"/>
    <property type="match status" value="1"/>
</dbReference>
<organism evidence="11 12">
    <name type="scientific">Sphaerotilus uruguayifluvii</name>
    <dbReference type="NCBI Taxonomy" id="2735897"/>
    <lineage>
        <taxon>Bacteria</taxon>
        <taxon>Pseudomonadati</taxon>
        <taxon>Pseudomonadota</taxon>
        <taxon>Betaproteobacteria</taxon>
        <taxon>Burkholderiales</taxon>
        <taxon>Sphaerotilaceae</taxon>
        <taxon>Sphaerotilus</taxon>
    </lineage>
</organism>
<evidence type="ECO:0000256" key="3">
    <source>
        <dbReference type="ARBA" id="ARBA00022553"/>
    </source>
</evidence>
<feature type="active site" evidence="6 7">
    <location>
        <position position="329"/>
    </location>
</feature>
<evidence type="ECO:0000256" key="8">
    <source>
        <dbReference type="PROSITE-ProRule" id="PRU00169"/>
    </source>
</evidence>
<keyword evidence="1 6" id="KW-0963">Cytoplasm</keyword>
<comment type="function">
    <text evidence="6">Involved in chemotaxis. Part of a chemotaxis signal transduction system that modulates chemotaxis in response to various stimuli. Catalyzes the demethylation of specific methylglutamate residues introduced into the chemoreceptors (methyl-accepting chemotaxis proteins or MCP) by CheR. Also mediates the irreversible deamidation of specific glutamine residues to glutamic acid.</text>
</comment>
<comment type="catalytic activity">
    <reaction evidence="6">
        <text>L-glutaminyl-[protein] + H2O = L-glutamyl-[protein] + NH4(+)</text>
        <dbReference type="Rhea" id="RHEA:16441"/>
        <dbReference type="Rhea" id="RHEA-COMP:10207"/>
        <dbReference type="Rhea" id="RHEA-COMP:10208"/>
        <dbReference type="ChEBI" id="CHEBI:15377"/>
        <dbReference type="ChEBI" id="CHEBI:28938"/>
        <dbReference type="ChEBI" id="CHEBI:29973"/>
        <dbReference type="ChEBI" id="CHEBI:30011"/>
        <dbReference type="EC" id="3.5.1.44"/>
    </reaction>
</comment>
<dbReference type="InterPro" id="IPR008248">
    <property type="entry name" value="CheB-like"/>
</dbReference>
<evidence type="ECO:0000313" key="12">
    <source>
        <dbReference type="Proteomes" id="UP001516061"/>
    </source>
</evidence>
<comment type="caution">
    <text evidence="11">The sequence shown here is derived from an EMBL/GenBank/DDBJ whole genome shotgun (WGS) entry which is preliminary data.</text>
</comment>
<dbReference type="InterPro" id="IPR035909">
    <property type="entry name" value="CheB_C"/>
</dbReference>
<dbReference type="PANTHER" id="PTHR42872:SF6">
    <property type="entry name" value="PROTEIN-GLUTAMATE METHYLESTERASE_PROTEIN-GLUTAMINE GLUTAMINASE"/>
    <property type="match status" value="1"/>
</dbReference>
<dbReference type="Pfam" id="PF01339">
    <property type="entry name" value="CheB_methylest"/>
    <property type="match status" value="1"/>
</dbReference>
<dbReference type="Gene3D" id="3.40.50.2300">
    <property type="match status" value="1"/>
</dbReference>
<comment type="domain">
    <text evidence="6">Contains a C-terminal catalytic domain, and an N-terminal region which modulates catalytic activity.</text>
</comment>
<evidence type="ECO:0000256" key="4">
    <source>
        <dbReference type="ARBA" id="ARBA00022801"/>
    </source>
</evidence>
<keyword evidence="12" id="KW-1185">Reference proteome</keyword>
<accession>A0ABX2G8C9</accession>
<comment type="catalytic activity">
    <reaction evidence="5 6">
        <text>[protein]-L-glutamate 5-O-methyl ester + H2O = L-glutamyl-[protein] + methanol + H(+)</text>
        <dbReference type="Rhea" id="RHEA:23236"/>
        <dbReference type="Rhea" id="RHEA-COMP:10208"/>
        <dbReference type="Rhea" id="RHEA-COMP:10311"/>
        <dbReference type="ChEBI" id="CHEBI:15377"/>
        <dbReference type="ChEBI" id="CHEBI:15378"/>
        <dbReference type="ChEBI" id="CHEBI:17790"/>
        <dbReference type="ChEBI" id="CHEBI:29973"/>
        <dbReference type="ChEBI" id="CHEBI:82795"/>
        <dbReference type="EC" id="3.1.1.61"/>
    </reaction>
</comment>
<dbReference type="InterPro" id="IPR001789">
    <property type="entry name" value="Sig_transdc_resp-reg_receiver"/>
</dbReference>
<keyword evidence="3 6" id="KW-0597">Phosphoprotein</keyword>
<comment type="subcellular location">
    <subcellularLocation>
        <location evidence="6">Cytoplasm</location>
    </subcellularLocation>
</comment>
<sequence>MPVPFLPSRPPAAPIRIIVVDDSAVMRGLMSGIIARQADMECIGAACDALQAREMIRELDPDVITLDMAMPKMDGLDFLERLMRLRPTPTIMVTSAAQRQPDIVSRALGLGAAAVIDKAAVGVPGAFEIFERELLTALRQAAQGRPVARRAPVSAPVVTPSSVLATPAPAALSQPVSAPPAVVPGAPGSAAAEVGERRIRLIAIGASTGGPEATPHVIRALSPQVPPVVIVQHIPGGFSARYAARLDTLGTLRVCEARDEMVLQQGHGYVAPGGRHLSVVKVGASLVARVTDTEPVNRHRPSVDVLFRSVAQVVGDRALGVMLTGMGGDGAEGMRRMRDAGAWNIAQDEATSAIFGMPKEAIRAGACQEVLALQAIGPRLMAMLGLVGSGAAGALRSETSTAGR</sequence>
<feature type="active site" evidence="6 7">
    <location>
        <position position="207"/>
    </location>
</feature>
<feature type="active site" evidence="6 7">
    <location>
        <position position="233"/>
    </location>
</feature>
<evidence type="ECO:0000256" key="2">
    <source>
        <dbReference type="ARBA" id="ARBA00022500"/>
    </source>
</evidence>